<feature type="compositionally biased region" description="Basic and acidic residues" evidence="2">
    <location>
        <begin position="61"/>
        <end position="79"/>
    </location>
</feature>
<proteinExistence type="predicted"/>
<accession>F8LDL5</accession>
<dbReference type="EMBL" id="FR872653">
    <property type="protein sequence ID" value="CCB91496.1"/>
    <property type="molecule type" value="Genomic_DNA"/>
</dbReference>
<reference evidence="3" key="1">
    <citation type="submission" date="2011-05" db="EMBL/GenBank/DDBJ databases">
        <title>Unity in variety -- the pan-genome of the Chlamydiae.</title>
        <authorList>
            <person name="Collingro A."/>
            <person name="Tischler P."/>
            <person name="Weinmaier T."/>
            <person name="Penz T."/>
            <person name="Heinz E."/>
            <person name="Brunham R.C."/>
            <person name="Read T.D."/>
            <person name="Bavoil P.M."/>
            <person name="Sachse K."/>
            <person name="Kahane S."/>
            <person name="Friedman M.G."/>
            <person name="Rattei T."/>
            <person name="Myers G.S.A."/>
            <person name="Horn M."/>
        </authorList>
    </citation>
    <scope>NUCLEOTIDE SEQUENCE</scope>
    <source>
        <strain evidence="3">2032/99</strain>
    </source>
</reference>
<keyword evidence="1" id="KW-0175">Coiled coil</keyword>
<gene>
    <name evidence="3" type="ORF">WCH_AD02380</name>
</gene>
<sequence length="946" mass="108545">MKLISKIWNAIKKIFKAIKNKFSPSPYNLSKKDLEHLQAAKQHRRSASRPSSLSETNLSERNVEVKTAEEAESTHGEESRVIDDPVYQEFVKESMNFINLALETTYEEKIEPLIPGMKEKIDGLDSILKFGADVAISITSGVYRPLVEKLDQLSIAEKLAPSLQQFIHGLLKDKDKINQEDFRVHLEQKLTDITDDNKNDAIEKCITWLFNTDQADPLFKGGDFNRKNIFEKVLREAILLLVEKRISEFNEKVHDHLKEDLSEIIKRMVVRNGSKLGEIVLNRLIEVIDKTPFTETFNEIIALFADQSAAVVSAENAREKAIEEEKSRLERYDRAVKDNARRDAKEEEEVRQSFILLRTDNLEETKELWIEEAGIQAEKRANEEVRLEFQQLQKEKPESSVLKMGLEKWSARVAASAREKAKSEARKEIEEIYHSDDNQKIATLEMKMRDLWLQKVGEKAAKEEYKKFLVQGKPFCHPCIEDLELVRDEKEKKSSDIVSIILNVLELAFKPEDVGEKHLFDASANRLMQLLFPPVTVVDSERESHQVDGLLYLFNQIEWGSEFREIYKEAAFICREIGATDEQKRIVKVIESSQSRIEQYVLRWTRNEIKSTISDSIASLFKKIVVPSQIDEMMAFDLLPSMQDAMVQSLVKNLISDKIAVYSPMFAKVIDSEDEKEEVRSALIKEILLKIKENLNSSEFEDERLNKLIEEQLLELEAVLKDFLSEREAADEEDREVIIGSALKDIFKKEYHGGNARYGDLVINTVFKLGKLSSIAEYFANWFKGILSREISSATHELQDSPRYLLKIATQKIHTSYATKDAVKGLIYKPAKVIPTEDTKKKLDEEIKKTAGIAHGFLFYLSKQQSFISRKAIQLVIGSNPNHLEEVIHRIYQKMFGNPLYTQNLIVRIQEGIAEALQKGGEALASIPKEIPVDRVPSIIPSFMFS</sequence>
<name>F8LDL5_9BACT</name>
<evidence type="ECO:0000313" key="3">
    <source>
        <dbReference type="EMBL" id="CCB91496.1"/>
    </source>
</evidence>
<protein>
    <submittedName>
        <fullName evidence="3">Uncharacterized protein</fullName>
    </submittedName>
</protein>
<dbReference type="AlphaFoldDB" id="F8LDL5"/>
<evidence type="ECO:0000256" key="1">
    <source>
        <dbReference type="SAM" id="Coils"/>
    </source>
</evidence>
<evidence type="ECO:0000256" key="2">
    <source>
        <dbReference type="SAM" id="MobiDB-lite"/>
    </source>
</evidence>
<organism evidence="3">
    <name type="scientific">Waddlia chondrophila 2032/99</name>
    <dbReference type="NCBI Taxonomy" id="765953"/>
    <lineage>
        <taxon>Bacteria</taxon>
        <taxon>Pseudomonadati</taxon>
        <taxon>Chlamydiota</taxon>
        <taxon>Chlamydiia</taxon>
        <taxon>Parachlamydiales</taxon>
        <taxon>Waddliaceae</taxon>
        <taxon>Waddlia</taxon>
    </lineage>
</organism>
<feature type="coiled-coil region" evidence="1">
    <location>
        <begin position="706"/>
        <end position="733"/>
    </location>
</feature>
<feature type="compositionally biased region" description="Polar residues" evidence="2">
    <location>
        <begin position="48"/>
        <end position="60"/>
    </location>
</feature>
<feature type="region of interest" description="Disordered" evidence="2">
    <location>
        <begin position="40"/>
        <end position="79"/>
    </location>
</feature>